<reference evidence="1" key="1">
    <citation type="journal article" date="2021" name="Proc. Natl. Acad. Sci. U.S.A.">
        <title>A Catalog of Tens of Thousands of Viruses from Human Metagenomes Reveals Hidden Associations with Chronic Diseases.</title>
        <authorList>
            <person name="Tisza M.J."/>
            <person name="Buck C.B."/>
        </authorList>
    </citation>
    <scope>NUCLEOTIDE SEQUENCE</scope>
    <source>
        <strain evidence="1">CtJhT5</strain>
    </source>
</reference>
<name>A0A8S5QYA9_9CAUD</name>
<accession>A0A8S5QYA9</accession>
<dbReference type="Gene3D" id="1.10.10.1400">
    <property type="entry name" value="Terminase, small subunit, N-terminal DNA-binding domain, HTH motif"/>
    <property type="match status" value="1"/>
</dbReference>
<proteinExistence type="predicted"/>
<organism evidence="1">
    <name type="scientific">Siphoviridae sp. ctJhT5</name>
    <dbReference type="NCBI Taxonomy" id="2826242"/>
    <lineage>
        <taxon>Viruses</taxon>
        <taxon>Duplodnaviria</taxon>
        <taxon>Heunggongvirae</taxon>
        <taxon>Uroviricota</taxon>
        <taxon>Caudoviricetes</taxon>
    </lineage>
</organism>
<dbReference type="InterPro" id="IPR038713">
    <property type="entry name" value="Terminase_Gp1_N_sf"/>
</dbReference>
<evidence type="ECO:0000313" key="1">
    <source>
        <dbReference type="EMBL" id="DAE24239.1"/>
    </source>
</evidence>
<dbReference type="EMBL" id="BK015771">
    <property type="protein sequence ID" value="DAE24239.1"/>
    <property type="molecule type" value="Genomic_DNA"/>
</dbReference>
<protein>
    <submittedName>
        <fullName evidence="1">Terminase small subunit</fullName>
    </submittedName>
</protein>
<sequence length="140" mass="16209">MPVLENARHEKFVQCLITGMTQRKAYREAFASANRWKDTTVDNKASALFRENEVLARYKELQEEAQDEAIMTRKERMVKLSEIANDDEYPGDQIRAIDTLNKMDGIYTKKLELSGEVKAKNPYAELSTDELRRLAYEQDG</sequence>